<evidence type="ECO:0000313" key="3">
    <source>
        <dbReference type="Proteomes" id="UP001500101"/>
    </source>
</evidence>
<protein>
    <submittedName>
        <fullName evidence="2">GNAT family N-acetyltransferase</fullName>
    </submittedName>
</protein>
<evidence type="ECO:0000313" key="2">
    <source>
        <dbReference type="EMBL" id="GAA4140981.1"/>
    </source>
</evidence>
<comment type="caution">
    <text evidence="2">The sequence shown here is derived from an EMBL/GenBank/DDBJ whole genome shotgun (WGS) entry which is preliminary data.</text>
</comment>
<dbReference type="InterPro" id="IPR051531">
    <property type="entry name" value="N-acetyltransferase"/>
</dbReference>
<dbReference type="PANTHER" id="PTHR43792:SF1">
    <property type="entry name" value="N-ACETYLTRANSFERASE DOMAIN-CONTAINING PROTEIN"/>
    <property type="match status" value="1"/>
</dbReference>
<dbReference type="PROSITE" id="PS51186">
    <property type="entry name" value="GNAT"/>
    <property type="match status" value="1"/>
</dbReference>
<keyword evidence="3" id="KW-1185">Reference proteome</keyword>
<dbReference type="EMBL" id="BAAAZI010000008">
    <property type="protein sequence ID" value="GAA4140981.1"/>
    <property type="molecule type" value="Genomic_DNA"/>
</dbReference>
<dbReference type="InterPro" id="IPR000182">
    <property type="entry name" value="GNAT_dom"/>
</dbReference>
<accession>A0ABP7YU50</accession>
<dbReference type="Pfam" id="PF13302">
    <property type="entry name" value="Acetyltransf_3"/>
    <property type="match status" value="1"/>
</dbReference>
<dbReference type="Proteomes" id="UP001500101">
    <property type="component" value="Unassembled WGS sequence"/>
</dbReference>
<dbReference type="PANTHER" id="PTHR43792">
    <property type="entry name" value="GNAT FAMILY, PUTATIVE (AFU_ORTHOLOGUE AFUA_3G00765)-RELATED-RELATED"/>
    <property type="match status" value="1"/>
</dbReference>
<proteinExistence type="predicted"/>
<sequence>MVLKLEKFRADDFQLYYSLVNNEQVMAMITERALEFDEAKKDFEKIISFNSRDPLLGYYKILEKDNLEFIGLGKLELEDLEKKEAELGYMILPQYWGKGIASTISLTLIELAKLNTSIDKLYAIIDPKNGPSRKVLTKNGFKHKEYLEYEGLPGEILELKMKQIN</sequence>
<dbReference type="InterPro" id="IPR016181">
    <property type="entry name" value="Acyl_CoA_acyltransferase"/>
</dbReference>
<evidence type="ECO:0000259" key="1">
    <source>
        <dbReference type="PROSITE" id="PS51186"/>
    </source>
</evidence>
<dbReference type="RefSeq" id="WP_344674624.1">
    <property type="nucleotide sequence ID" value="NZ_BAAAZI010000008.1"/>
</dbReference>
<name>A0ABP7YU50_9SPHI</name>
<dbReference type="CDD" id="cd04301">
    <property type="entry name" value="NAT_SF"/>
    <property type="match status" value="1"/>
</dbReference>
<feature type="domain" description="N-acetyltransferase" evidence="1">
    <location>
        <begin position="3"/>
        <end position="163"/>
    </location>
</feature>
<reference evidence="3" key="1">
    <citation type="journal article" date="2019" name="Int. J. Syst. Evol. Microbiol.">
        <title>The Global Catalogue of Microorganisms (GCM) 10K type strain sequencing project: providing services to taxonomists for standard genome sequencing and annotation.</title>
        <authorList>
            <consortium name="The Broad Institute Genomics Platform"/>
            <consortium name="The Broad Institute Genome Sequencing Center for Infectious Disease"/>
            <person name="Wu L."/>
            <person name="Ma J."/>
        </authorList>
    </citation>
    <scope>NUCLEOTIDE SEQUENCE [LARGE SCALE GENOMIC DNA]</scope>
    <source>
        <strain evidence="3">JCM 16704</strain>
    </source>
</reference>
<organism evidence="2 3">
    <name type="scientific">Sphingobacterium kyonggiense</name>
    <dbReference type="NCBI Taxonomy" id="714075"/>
    <lineage>
        <taxon>Bacteria</taxon>
        <taxon>Pseudomonadati</taxon>
        <taxon>Bacteroidota</taxon>
        <taxon>Sphingobacteriia</taxon>
        <taxon>Sphingobacteriales</taxon>
        <taxon>Sphingobacteriaceae</taxon>
        <taxon>Sphingobacterium</taxon>
    </lineage>
</organism>
<gene>
    <name evidence="2" type="ORF">GCM10022216_20580</name>
</gene>
<dbReference type="Gene3D" id="3.40.630.30">
    <property type="match status" value="1"/>
</dbReference>
<dbReference type="SUPFAM" id="SSF55729">
    <property type="entry name" value="Acyl-CoA N-acyltransferases (Nat)"/>
    <property type="match status" value="1"/>
</dbReference>